<dbReference type="RefSeq" id="WP_191702091.1">
    <property type="nucleotide sequence ID" value="NZ_JACSPW010000001.1"/>
</dbReference>
<keyword evidence="3" id="KW-0378">Hydrolase</keyword>
<keyword evidence="2" id="KW-0645">Protease</keyword>
<proteinExistence type="inferred from homology"/>
<dbReference type="EMBL" id="JACSPW010000001">
    <property type="protein sequence ID" value="MBD8031435.1"/>
    <property type="molecule type" value="Genomic_DNA"/>
</dbReference>
<dbReference type="InterPro" id="IPR051202">
    <property type="entry name" value="Peptidase_C40"/>
</dbReference>
<dbReference type="Pfam" id="PF00877">
    <property type="entry name" value="NLPC_P60"/>
    <property type="match status" value="1"/>
</dbReference>
<dbReference type="Gene3D" id="3.90.1720.10">
    <property type="entry name" value="endopeptidase domain like (from Nostoc punctiforme)"/>
    <property type="match status" value="1"/>
</dbReference>
<evidence type="ECO:0000256" key="4">
    <source>
        <dbReference type="ARBA" id="ARBA00022807"/>
    </source>
</evidence>
<feature type="domain" description="SLH" evidence="5">
    <location>
        <begin position="263"/>
        <end position="312"/>
    </location>
</feature>
<comment type="similarity">
    <text evidence="1">Belongs to the peptidase C40 family.</text>
</comment>
<evidence type="ECO:0000259" key="6">
    <source>
        <dbReference type="PROSITE" id="PS51935"/>
    </source>
</evidence>
<protein>
    <submittedName>
        <fullName evidence="7">C40 family peptidase</fullName>
    </submittedName>
</protein>
<dbReference type="PANTHER" id="PTHR47053">
    <property type="entry name" value="MUREIN DD-ENDOPEPTIDASE MEPH-RELATED"/>
    <property type="match status" value="1"/>
</dbReference>
<dbReference type="SUPFAM" id="SSF54001">
    <property type="entry name" value="Cysteine proteinases"/>
    <property type="match status" value="1"/>
</dbReference>
<keyword evidence="4" id="KW-0788">Thiol protease</keyword>
<evidence type="ECO:0000313" key="8">
    <source>
        <dbReference type="Proteomes" id="UP000600565"/>
    </source>
</evidence>
<dbReference type="InterPro" id="IPR038765">
    <property type="entry name" value="Papain-like_cys_pep_sf"/>
</dbReference>
<dbReference type="Proteomes" id="UP000600565">
    <property type="component" value="Unassembled WGS sequence"/>
</dbReference>
<evidence type="ECO:0000256" key="1">
    <source>
        <dbReference type="ARBA" id="ARBA00007074"/>
    </source>
</evidence>
<accession>A0ABR8XHK9</accession>
<feature type="domain" description="SLH" evidence="5">
    <location>
        <begin position="199"/>
        <end position="262"/>
    </location>
</feature>
<dbReference type="Pfam" id="PF00395">
    <property type="entry name" value="SLH"/>
    <property type="match status" value="2"/>
</dbReference>
<gene>
    <name evidence="7" type="ORF">H9632_00050</name>
</gene>
<dbReference type="InterPro" id="IPR001119">
    <property type="entry name" value="SLH_dom"/>
</dbReference>
<sequence length="312" mass="32818">MKKKILLPIFATFMIFSGVGTGSNTVQASSVSELTATASKYIGVPYVYGGTTASGLDCSGFTKLVFSQLGHDLSRTAAAQYKQGKAISKSDLQPGDLVFFNTSGGVSHVGISLGGNKFIHAGTSTGVTESSLTSSYWGKRYVGAKRVASFGESEKVVAAASSIEKEEVKNSAIDFTVYASRGEVAIQLAETLGLDTSDTNSSFTDIKSSSKYAGATTALYKLGIFTGDENGKFNAGSPLTRAQMAKVLVKAFDLTMSTDNLKFTDVPASHWAHDDISILASNGITVGKGDGTFGTNDNVMLKHLTAFINRLQ</sequence>
<organism evidence="7 8">
    <name type="scientific">Solibacillus merdavium</name>
    <dbReference type="NCBI Taxonomy" id="2762218"/>
    <lineage>
        <taxon>Bacteria</taxon>
        <taxon>Bacillati</taxon>
        <taxon>Bacillota</taxon>
        <taxon>Bacilli</taxon>
        <taxon>Bacillales</taxon>
        <taxon>Caryophanaceae</taxon>
        <taxon>Solibacillus</taxon>
    </lineage>
</organism>
<comment type="caution">
    <text evidence="7">The sequence shown here is derived from an EMBL/GenBank/DDBJ whole genome shotgun (WGS) entry which is preliminary data.</text>
</comment>
<dbReference type="InterPro" id="IPR000064">
    <property type="entry name" value="NLP_P60_dom"/>
</dbReference>
<evidence type="ECO:0000259" key="5">
    <source>
        <dbReference type="PROSITE" id="PS51272"/>
    </source>
</evidence>
<evidence type="ECO:0000313" key="7">
    <source>
        <dbReference type="EMBL" id="MBD8031435.1"/>
    </source>
</evidence>
<reference evidence="7 8" key="1">
    <citation type="submission" date="2020-08" db="EMBL/GenBank/DDBJ databases">
        <title>A Genomic Blueprint of the Chicken Gut Microbiome.</title>
        <authorList>
            <person name="Gilroy R."/>
            <person name="Ravi A."/>
            <person name="Getino M."/>
            <person name="Pursley I."/>
            <person name="Horton D.L."/>
            <person name="Alikhan N.-F."/>
            <person name="Baker D."/>
            <person name="Gharbi K."/>
            <person name="Hall N."/>
            <person name="Watson M."/>
            <person name="Adriaenssens E.M."/>
            <person name="Foster-Nyarko E."/>
            <person name="Jarju S."/>
            <person name="Secka A."/>
            <person name="Antonio M."/>
            <person name="Oren A."/>
            <person name="Chaudhuri R."/>
            <person name="La Ragione R.M."/>
            <person name="Hildebrand F."/>
            <person name="Pallen M.J."/>
        </authorList>
    </citation>
    <scope>NUCLEOTIDE SEQUENCE [LARGE SCALE GENOMIC DNA]</scope>
    <source>
        <strain evidence="7 8">Sa1YVA6</strain>
    </source>
</reference>
<feature type="domain" description="NlpC/P60" evidence="6">
    <location>
        <begin position="28"/>
        <end position="148"/>
    </location>
</feature>
<name>A0ABR8XHK9_9BACL</name>
<keyword evidence="8" id="KW-1185">Reference proteome</keyword>
<dbReference type="PANTHER" id="PTHR47053:SF1">
    <property type="entry name" value="MUREIN DD-ENDOPEPTIDASE MEPH-RELATED"/>
    <property type="match status" value="1"/>
</dbReference>
<evidence type="ECO:0000256" key="2">
    <source>
        <dbReference type="ARBA" id="ARBA00022670"/>
    </source>
</evidence>
<evidence type="ECO:0000256" key="3">
    <source>
        <dbReference type="ARBA" id="ARBA00022801"/>
    </source>
</evidence>
<dbReference type="PROSITE" id="PS51935">
    <property type="entry name" value="NLPC_P60"/>
    <property type="match status" value="1"/>
</dbReference>
<dbReference type="PROSITE" id="PS51272">
    <property type="entry name" value="SLH"/>
    <property type="match status" value="2"/>
</dbReference>